<dbReference type="InterPro" id="IPR029058">
    <property type="entry name" value="AB_hydrolase_fold"/>
</dbReference>
<reference evidence="12 13" key="1">
    <citation type="submission" date="2020-08" db="EMBL/GenBank/DDBJ databases">
        <title>Genomic Encyclopedia of Type Strains, Phase IV (KMG-IV): sequencing the most valuable type-strain genomes for metagenomic binning, comparative biology and taxonomic classification.</title>
        <authorList>
            <person name="Goeker M."/>
        </authorList>
    </citation>
    <scope>NUCLEOTIDE SEQUENCE [LARGE SCALE GENOMIC DNA]</scope>
    <source>
        <strain evidence="12 13">DSM 25701</strain>
    </source>
</reference>
<dbReference type="UniPathway" id="UPA00078"/>
<dbReference type="Pfam" id="PF08241">
    <property type="entry name" value="Methyltransf_11"/>
    <property type="match status" value="1"/>
</dbReference>
<dbReference type="GO" id="GO:0009102">
    <property type="term" value="P:biotin biosynthetic process"/>
    <property type="evidence" value="ECO:0007669"/>
    <property type="project" value="UniProtKB-UniRule"/>
</dbReference>
<evidence type="ECO:0000256" key="2">
    <source>
        <dbReference type="ARBA" id="ARBA00004746"/>
    </source>
</evidence>
<evidence type="ECO:0000313" key="13">
    <source>
        <dbReference type="Proteomes" id="UP000536640"/>
    </source>
</evidence>
<evidence type="ECO:0000256" key="7">
    <source>
        <dbReference type="ARBA" id="ARBA00022756"/>
    </source>
</evidence>
<dbReference type="RefSeq" id="WP_184464086.1">
    <property type="nucleotide sequence ID" value="NZ_JACHHW010000008.1"/>
</dbReference>
<keyword evidence="13" id="KW-1185">Reference proteome</keyword>
<dbReference type="AlphaFoldDB" id="A0A840R816"/>
<evidence type="ECO:0000256" key="1">
    <source>
        <dbReference type="ARBA" id="ARBA00000852"/>
    </source>
</evidence>
<dbReference type="InterPro" id="IPR029063">
    <property type="entry name" value="SAM-dependent_MTases_sf"/>
</dbReference>
<organism evidence="12 13">
    <name type="scientific">Zhongshania antarctica</name>
    <dbReference type="NCBI Taxonomy" id="641702"/>
    <lineage>
        <taxon>Bacteria</taxon>
        <taxon>Pseudomonadati</taxon>
        <taxon>Pseudomonadota</taxon>
        <taxon>Gammaproteobacteria</taxon>
        <taxon>Cellvibrionales</taxon>
        <taxon>Spongiibacteraceae</taxon>
        <taxon>Zhongshania</taxon>
    </lineage>
</organism>
<evidence type="ECO:0000259" key="11">
    <source>
        <dbReference type="Pfam" id="PF08241"/>
    </source>
</evidence>
<comment type="caution">
    <text evidence="12">The sequence shown here is derived from an EMBL/GenBank/DDBJ whole genome shotgun (WGS) entry which is preliminary data.</text>
</comment>
<dbReference type="Gene3D" id="3.40.50.1820">
    <property type="entry name" value="alpha/beta hydrolase"/>
    <property type="match status" value="1"/>
</dbReference>
<evidence type="ECO:0000256" key="4">
    <source>
        <dbReference type="ARBA" id="ARBA00022603"/>
    </source>
</evidence>
<accession>A0A840R816</accession>
<feature type="domain" description="Methyltransferase type 11" evidence="11">
    <location>
        <begin position="311"/>
        <end position="406"/>
    </location>
</feature>
<dbReference type="Proteomes" id="UP000536640">
    <property type="component" value="Unassembled WGS sequence"/>
</dbReference>
<dbReference type="InterPro" id="IPR011814">
    <property type="entry name" value="BioC"/>
</dbReference>
<dbReference type="InterPro" id="IPR050602">
    <property type="entry name" value="Malonyl-ACP_OMT"/>
</dbReference>
<keyword evidence="6 9" id="KW-0949">S-adenosyl-L-methionine</keyword>
<dbReference type="SUPFAM" id="SSF53335">
    <property type="entry name" value="S-adenosyl-L-methionine-dependent methyltransferases"/>
    <property type="match status" value="1"/>
</dbReference>
<dbReference type="Pfam" id="PF00561">
    <property type="entry name" value="Abhydrolase_1"/>
    <property type="match status" value="1"/>
</dbReference>
<dbReference type="InterPro" id="IPR013216">
    <property type="entry name" value="Methyltransf_11"/>
</dbReference>
<feature type="domain" description="AB hydrolase-1" evidence="10">
    <location>
        <begin position="18"/>
        <end position="240"/>
    </location>
</feature>
<dbReference type="CDD" id="cd02440">
    <property type="entry name" value="AdoMet_MTases"/>
    <property type="match status" value="1"/>
</dbReference>
<evidence type="ECO:0000256" key="8">
    <source>
        <dbReference type="ARBA" id="ARBA00025006"/>
    </source>
</evidence>
<keyword evidence="5 9" id="KW-0808">Transferase</keyword>
<protein>
    <recommendedName>
        <fullName evidence="3 9">Malonyl-[acyl-carrier protein] O-methyltransferase</fullName>
        <shortName evidence="9">Malonyl-ACP O-methyltransferase</shortName>
        <ecNumber evidence="3 9">2.1.1.197</ecNumber>
    </recommendedName>
    <alternativeName>
        <fullName evidence="9">Biotin synthesis protein BioC</fullName>
    </alternativeName>
</protein>
<evidence type="ECO:0000313" key="12">
    <source>
        <dbReference type="EMBL" id="MBB5188603.1"/>
    </source>
</evidence>
<dbReference type="EMBL" id="JACHHW010000008">
    <property type="protein sequence ID" value="MBB5188603.1"/>
    <property type="molecule type" value="Genomic_DNA"/>
</dbReference>
<proteinExistence type="inferred from homology"/>
<dbReference type="GO" id="GO:0102130">
    <property type="term" value="F:malonyl-CoA methyltransferase activity"/>
    <property type="evidence" value="ECO:0007669"/>
    <property type="project" value="UniProtKB-EC"/>
</dbReference>
<gene>
    <name evidence="9" type="primary">bioC</name>
    <name evidence="12" type="ORF">HNQ57_002893</name>
</gene>
<dbReference type="InterPro" id="IPR000073">
    <property type="entry name" value="AB_hydrolase_1"/>
</dbReference>
<evidence type="ECO:0000259" key="10">
    <source>
        <dbReference type="Pfam" id="PF00561"/>
    </source>
</evidence>
<dbReference type="NCBIfam" id="TIGR02072">
    <property type="entry name" value="BioC"/>
    <property type="match status" value="1"/>
</dbReference>
<keyword evidence="4 9" id="KW-0489">Methyltransferase</keyword>
<dbReference type="SUPFAM" id="SSF53474">
    <property type="entry name" value="alpha/beta-Hydrolases"/>
    <property type="match status" value="1"/>
</dbReference>
<evidence type="ECO:0000256" key="5">
    <source>
        <dbReference type="ARBA" id="ARBA00022679"/>
    </source>
</evidence>
<dbReference type="GO" id="GO:0010340">
    <property type="term" value="F:carboxyl-O-methyltransferase activity"/>
    <property type="evidence" value="ECO:0007669"/>
    <property type="project" value="UniProtKB-UniRule"/>
</dbReference>
<evidence type="ECO:0000256" key="9">
    <source>
        <dbReference type="HAMAP-Rule" id="MF_00835"/>
    </source>
</evidence>
<comment type="similarity">
    <text evidence="9">Belongs to the methyltransferase superfamily.</text>
</comment>
<dbReference type="GO" id="GO:0032259">
    <property type="term" value="P:methylation"/>
    <property type="evidence" value="ECO:0007669"/>
    <property type="project" value="UniProtKB-KW"/>
</dbReference>
<dbReference type="PRINTS" id="PR00111">
    <property type="entry name" value="ABHYDROLASE"/>
</dbReference>
<dbReference type="GO" id="GO:0008757">
    <property type="term" value="F:S-adenosylmethionine-dependent methyltransferase activity"/>
    <property type="evidence" value="ECO:0007669"/>
    <property type="project" value="InterPro"/>
</dbReference>
<comment type="catalytic activity">
    <reaction evidence="1 9">
        <text>malonyl-[ACP] + S-adenosyl-L-methionine = malonyl-[ACP] methyl ester + S-adenosyl-L-homocysteine</text>
        <dbReference type="Rhea" id="RHEA:17105"/>
        <dbReference type="Rhea" id="RHEA-COMP:9623"/>
        <dbReference type="Rhea" id="RHEA-COMP:9954"/>
        <dbReference type="ChEBI" id="CHEBI:57856"/>
        <dbReference type="ChEBI" id="CHEBI:59789"/>
        <dbReference type="ChEBI" id="CHEBI:78449"/>
        <dbReference type="ChEBI" id="CHEBI:78845"/>
        <dbReference type="EC" id="2.1.1.197"/>
    </reaction>
</comment>
<dbReference type="HAMAP" id="MF_00835">
    <property type="entry name" value="BioC"/>
    <property type="match status" value="1"/>
</dbReference>
<dbReference type="PANTHER" id="PTHR13090">
    <property type="entry name" value="ARGININE-HYDROXYLASE NDUFAF5, MITOCHONDRIAL"/>
    <property type="match status" value="1"/>
</dbReference>
<dbReference type="Gene3D" id="3.40.50.150">
    <property type="entry name" value="Vaccinia Virus protein VP39"/>
    <property type="match status" value="1"/>
</dbReference>
<sequence>MAIYREHLAAYRKDAAELVLLHGWASDSSIWRPLLAALRRDFHITLIDLPGCGRSARVMGSGDPDHYVDAILPLVPAKAIYCGWSLGGMLATRLAARFPDRVQALICVASNVVFVADADWPAAMARQDFDAFSALVAANPRASLRRFELLQLRGDCHAKEVRAELQGLAIAPSQENLFRGLACLQSLDNRQTLTDLACPCLYLFGEEDALVPGAAAAFFANRYPQHSSQLFAGRGHILFLADAGELSSLLLSYCRNWGFVATDKPAQLNKSDIGRSFSRAAHSYDGAALLQRRVADRLIAYLPQEIVGPALDLGCGTGYSLPALQARIGAEPLLALDLAAGMVSHAAEQYPNIANYFVCGDAEDLPLADNSVATIFSSLALQWCENLAGLMFEIERVLQPGGSAVIATLGPNTLHELRSAWRRVDGFVHVNQFAERDDLAAAISGSSLAIEAWEEVVEVMYYDRLSELTRELKSIGAHNVNGGRPSGLTGRQRLQALTQQYEVYRGAELKLPASYQIWYLKLSKSR</sequence>
<dbReference type="PANTHER" id="PTHR13090:SF1">
    <property type="entry name" value="ARGININE-HYDROXYLASE NDUFAF5, MITOCHONDRIAL"/>
    <property type="match status" value="1"/>
</dbReference>
<evidence type="ECO:0000256" key="3">
    <source>
        <dbReference type="ARBA" id="ARBA00012327"/>
    </source>
</evidence>
<comment type="pathway">
    <text evidence="2 9">Cofactor biosynthesis; biotin biosynthesis.</text>
</comment>
<dbReference type="EC" id="2.1.1.197" evidence="3 9"/>
<comment type="function">
    <text evidence="8 9">Converts the free carboxyl group of a malonyl-thioester to its methyl ester by transfer of a methyl group from S-adenosyl-L-methionine (SAM). It allows to synthesize pimeloyl-ACP via the fatty acid synthetic pathway.</text>
</comment>
<keyword evidence="7 9" id="KW-0093">Biotin biosynthesis</keyword>
<evidence type="ECO:0000256" key="6">
    <source>
        <dbReference type="ARBA" id="ARBA00022691"/>
    </source>
</evidence>
<name>A0A840R816_9GAMM</name>